<keyword evidence="2" id="KW-1185">Reference proteome</keyword>
<gene>
    <name evidence="1" type="ORF">JCM19239_1971</name>
</gene>
<accession>A0ABQ0J732</accession>
<dbReference type="EMBL" id="BBMS01000004">
    <property type="protein sequence ID" value="GAL24517.1"/>
    <property type="molecule type" value="Genomic_DNA"/>
</dbReference>
<comment type="caution">
    <text evidence="1">The sequence shown here is derived from an EMBL/GenBank/DDBJ whole genome shotgun (WGS) entry which is preliminary data.</text>
</comment>
<organism evidence="1 2">
    <name type="scientific">Vibrio variabilis</name>
    <dbReference type="NCBI Taxonomy" id="990271"/>
    <lineage>
        <taxon>Bacteria</taxon>
        <taxon>Pseudomonadati</taxon>
        <taxon>Pseudomonadota</taxon>
        <taxon>Gammaproteobacteria</taxon>
        <taxon>Vibrionales</taxon>
        <taxon>Vibrionaceae</taxon>
        <taxon>Vibrio</taxon>
    </lineage>
</organism>
<keyword evidence="1" id="KW-0413">Isomerase</keyword>
<reference evidence="2" key="1">
    <citation type="submission" date="2014-09" db="EMBL/GenBank/DDBJ databases">
        <title>Vibrio variabilis JCM 19239. (C206) whole genome shotgun sequence.</title>
        <authorList>
            <person name="Sawabe T."/>
            <person name="Meirelles P."/>
            <person name="Nakanishi M."/>
            <person name="Sayaka M."/>
            <person name="Hattori M."/>
            <person name="Ohkuma M."/>
        </authorList>
    </citation>
    <scope>NUCLEOTIDE SEQUENCE [LARGE SCALE GENOMIC DNA]</scope>
    <source>
        <strain evidence="2">JCM 19239</strain>
    </source>
</reference>
<evidence type="ECO:0000313" key="1">
    <source>
        <dbReference type="EMBL" id="GAL24517.1"/>
    </source>
</evidence>
<dbReference type="GO" id="GO:0008801">
    <property type="term" value="F:beta-phosphoglucomutase activity"/>
    <property type="evidence" value="ECO:0007669"/>
    <property type="project" value="UniProtKB-EC"/>
</dbReference>
<dbReference type="InterPro" id="IPR023214">
    <property type="entry name" value="HAD_sf"/>
</dbReference>
<protein>
    <submittedName>
        <fullName evidence="1">Beta-phosphoglucomutase</fullName>
        <ecNumber evidence="1">5.4.2.6</ecNumber>
    </submittedName>
</protein>
<evidence type="ECO:0000313" key="2">
    <source>
        <dbReference type="Proteomes" id="UP000029223"/>
    </source>
</evidence>
<dbReference type="Proteomes" id="UP000029223">
    <property type="component" value="Unassembled WGS sequence"/>
</dbReference>
<dbReference type="EC" id="5.4.2.6" evidence="1"/>
<proteinExistence type="predicted"/>
<dbReference type="Gene3D" id="3.40.50.1000">
    <property type="entry name" value="HAD superfamily/HAD-like"/>
    <property type="match status" value="1"/>
</dbReference>
<sequence>MDAAKEAGMKVVGIGPGERVGHATWRFDDTNGLKLANIVS</sequence>
<name>A0ABQ0J732_9VIBR</name>